<evidence type="ECO:0000313" key="13">
    <source>
        <dbReference type="Proteomes" id="UP000694867"/>
    </source>
</evidence>
<evidence type="ECO:0000256" key="10">
    <source>
        <dbReference type="ARBA" id="ARBA00047349"/>
    </source>
</evidence>
<dbReference type="PANTHER" id="PTHR11247">
    <property type="entry name" value="PALMITOYL-PROTEIN THIOESTERASE/DOLICHYLDIPHOSPHATASE 1"/>
    <property type="match status" value="1"/>
</dbReference>
<dbReference type="CDD" id="cd03382">
    <property type="entry name" value="PAP2_dolichyldiphosphatase"/>
    <property type="match status" value="1"/>
</dbReference>
<feature type="domain" description="Phosphatidic acid phosphatase type 2/haloperoxidase" evidence="12">
    <location>
        <begin position="55"/>
        <end position="176"/>
    </location>
</feature>
<protein>
    <recommendedName>
        <fullName evidence="11">Dolichyldiphosphatase</fullName>
        <ecNumber evidence="11">3.6.1.43</ecNumber>
    </recommendedName>
</protein>
<dbReference type="GeneID" id="100907179"/>
<dbReference type="SMART" id="SM00014">
    <property type="entry name" value="acidPPc"/>
    <property type="match status" value="1"/>
</dbReference>
<evidence type="ECO:0000256" key="8">
    <source>
        <dbReference type="ARBA" id="ARBA00023136"/>
    </source>
</evidence>
<evidence type="ECO:0000256" key="9">
    <source>
        <dbReference type="ARBA" id="ARBA00024907"/>
    </source>
</evidence>
<keyword evidence="4 11" id="KW-0812">Transmembrane</keyword>
<evidence type="ECO:0000256" key="2">
    <source>
        <dbReference type="ARBA" id="ARBA00004922"/>
    </source>
</evidence>
<dbReference type="KEGG" id="goe:100907179"/>
<evidence type="ECO:0000256" key="4">
    <source>
        <dbReference type="ARBA" id="ARBA00022692"/>
    </source>
</evidence>
<name>A0AAJ6QVA6_9ACAR</name>
<comment type="catalytic activity">
    <reaction evidence="10 11">
        <text>a di-trans,poly-cis-dolichyl diphosphate + H2O = a di-trans,poly-cis-dolichyl phosphate + phosphate + H(+)</text>
        <dbReference type="Rhea" id="RHEA:14385"/>
        <dbReference type="Rhea" id="RHEA-COMP:19498"/>
        <dbReference type="Rhea" id="RHEA-COMP:19506"/>
        <dbReference type="ChEBI" id="CHEBI:15377"/>
        <dbReference type="ChEBI" id="CHEBI:15378"/>
        <dbReference type="ChEBI" id="CHEBI:43474"/>
        <dbReference type="ChEBI" id="CHEBI:57497"/>
        <dbReference type="ChEBI" id="CHEBI:57683"/>
        <dbReference type="EC" id="3.6.1.43"/>
    </reaction>
</comment>
<evidence type="ECO:0000256" key="1">
    <source>
        <dbReference type="ARBA" id="ARBA00004477"/>
    </source>
</evidence>
<dbReference type="InterPro" id="IPR036938">
    <property type="entry name" value="PAP2/HPO_sf"/>
</dbReference>
<evidence type="ECO:0000259" key="12">
    <source>
        <dbReference type="SMART" id="SM00014"/>
    </source>
</evidence>
<dbReference type="GO" id="GO:0047874">
    <property type="term" value="F:dolichyldiphosphatase activity"/>
    <property type="evidence" value="ECO:0007669"/>
    <property type="project" value="UniProtKB-UniRule"/>
</dbReference>
<dbReference type="Pfam" id="PF01569">
    <property type="entry name" value="PAP2"/>
    <property type="match status" value="1"/>
</dbReference>
<dbReference type="GO" id="GO:0006487">
    <property type="term" value="P:protein N-linked glycosylation"/>
    <property type="evidence" value="ECO:0007669"/>
    <property type="project" value="UniProtKB-UniRule"/>
</dbReference>
<feature type="transmembrane region" description="Helical" evidence="11">
    <location>
        <begin position="101"/>
        <end position="118"/>
    </location>
</feature>
<gene>
    <name evidence="14" type="primary">LOC100907179</name>
</gene>
<reference evidence="14" key="1">
    <citation type="submission" date="2025-08" db="UniProtKB">
        <authorList>
            <consortium name="RefSeq"/>
        </authorList>
    </citation>
    <scope>IDENTIFICATION</scope>
</reference>
<keyword evidence="6 11" id="KW-0256">Endoplasmic reticulum</keyword>
<keyword evidence="8 11" id="KW-0472">Membrane</keyword>
<dbReference type="InterPro" id="IPR039667">
    <property type="entry name" value="Dolichyldiphosphatase_PAP2"/>
</dbReference>
<accession>A0AAJ6QVA6</accession>
<keyword evidence="5 11" id="KW-0378">Hydrolase</keyword>
<evidence type="ECO:0000256" key="7">
    <source>
        <dbReference type="ARBA" id="ARBA00022989"/>
    </source>
</evidence>
<dbReference type="EC" id="3.6.1.43" evidence="11"/>
<comment type="similarity">
    <text evidence="3 11">Belongs to the dolichyldiphosphatase family.</text>
</comment>
<dbReference type="PANTHER" id="PTHR11247:SF1">
    <property type="entry name" value="DOLICHYLDIPHOSPHATASE 1"/>
    <property type="match status" value="1"/>
</dbReference>
<dbReference type="SUPFAM" id="SSF48317">
    <property type="entry name" value="Acid phosphatase/Vanadium-dependent haloperoxidase"/>
    <property type="match status" value="1"/>
</dbReference>
<proteinExistence type="inferred from homology"/>
<keyword evidence="13" id="KW-1185">Reference proteome</keyword>
<evidence type="ECO:0000256" key="11">
    <source>
        <dbReference type="RuleBase" id="RU367078"/>
    </source>
</evidence>
<evidence type="ECO:0000256" key="3">
    <source>
        <dbReference type="ARBA" id="ARBA00005518"/>
    </source>
</evidence>
<organism evidence="13 14">
    <name type="scientific">Galendromus occidentalis</name>
    <name type="common">western predatory mite</name>
    <dbReference type="NCBI Taxonomy" id="34638"/>
    <lineage>
        <taxon>Eukaryota</taxon>
        <taxon>Metazoa</taxon>
        <taxon>Ecdysozoa</taxon>
        <taxon>Arthropoda</taxon>
        <taxon>Chelicerata</taxon>
        <taxon>Arachnida</taxon>
        <taxon>Acari</taxon>
        <taxon>Parasitiformes</taxon>
        <taxon>Mesostigmata</taxon>
        <taxon>Gamasina</taxon>
        <taxon>Phytoseioidea</taxon>
        <taxon>Phytoseiidae</taxon>
        <taxon>Typhlodrominae</taxon>
        <taxon>Galendromus</taxon>
    </lineage>
</organism>
<dbReference type="RefSeq" id="XP_003745026.1">
    <property type="nucleotide sequence ID" value="XM_003744978.2"/>
</dbReference>
<feature type="transmembrane region" description="Helical" evidence="11">
    <location>
        <begin position="28"/>
        <end position="49"/>
    </location>
</feature>
<dbReference type="GO" id="GO:0008610">
    <property type="term" value="P:lipid biosynthetic process"/>
    <property type="evidence" value="ECO:0007669"/>
    <property type="project" value="TreeGrafter"/>
</dbReference>
<dbReference type="AlphaFoldDB" id="A0AAJ6QVA6"/>
<dbReference type="GO" id="GO:0005789">
    <property type="term" value="C:endoplasmic reticulum membrane"/>
    <property type="evidence" value="ECO:0007669"/>
    <property type="project" value="UniProtKB-SubCell"/>
</dbReference>
<comment type="function">
    <text evidence="9 11">Required for efficient N-glycosylation. Necessary for maintaining optimal levels of dolichol-linked oligosaccharides. Hydrolyzes dolichyl pyrophosphate at a very high rate and dolichyl monophosphate at a much lower rate. Does not act on phosphatidate.</text>
</comment>
<sequence length="235" mass="27259">MEPAQELKWSSFSLTHVQYPSGDLLGKLLAFISLTPLAIAVCLFTLIAFRRDMHTIFFSIGLILNEAANYTLKHIIREPRPLKRSEEMTVEFGMPSSHSQFMWFVATYLMFFITFRLHHGSNNNSIFEGVWRYFLIINGYLCAAVVCVSRVYLEYHTSWQVIVGGLLGSVFACGWFAMVQLVFTPLFPIICSWPICELLMLRDTTLIPNVMWFEYTCYRSESRTRQRKLTSMKSQ</sequence>
<evidence type="ECO:0000313" key="14">
    <source>
        <dbReference type="RefSeq" id="XP_003745026.1"/>
    </source>
</evidence>
<evidence type="ECO:0000256" key="5">
    <source>
        <dbReference type="ARBA" id="ARBA00022801"/>
    </source>
</evidence>
<dbReference type="InterPro" id="IPR000326">
    <property type="entry name" value="PAP2/HPO"/>
</dbReference>
<dbReference type="Proteomes" id="UP000694867">
    <property type="component" value="Unplaced"/>
</dbReference>
<feature type="transmembrane region" description="Helical" evidence="11">
    <location>
        <begin position="159"/>
        <end position="183"/>
    </location>
</feature>
<dbReference type="Gene3D" id="1.20.144.10">
    <property type="entry name" value="Phosphatidic acid phosphatase type 2/haloperoxidase"/>
    <property type="match status" value="1"/>
</dbReference>
<dbReference type="FunFam" id="1.20.144.10:FF:000003">
    <property type="entry name" value="Dolichyldiphosphatase 1"/>
    <property type="match status" value="1"/>
</dbReference>
<comment type="pathway">
    <text evidence="2 11">Protein modification; protein glycosylation.</text>
</comment>
<evidence type="ECO:0000256" key="6">
    <source>
        <dbReference type="ARBA" id="ARBA00022824"/>
    </source>
</evidence>
<feature type="transmembrane region" description="Helical" evidence="11">
    <location>
        <begin position="130"/>
        <end position="153"/>
    </location>
</feature>
<comment type="subcellular location">
    <subcellularLocation>
        <location evidence="1 11">Endoplasmic reticulum membrane</location>
        <topology evidence="1 11">Multi-pass membrane protein</topology>
    </subcellularLocation>
</comment>
<keyword evidence="7 11" id="KW-1133">Transmembrane helix</keyword>